<dbReference type="EMBL" id="BMFT01000001">
    <property type="protein sequence ID" value="GGH26846.1"/>
    <property type="molecule type" value="Genomic_DNA"/>
</dbReference>
<reference evidence="3" key="1">
    <citation type="journal article" date="2019" name="Int. J. Syst. Evol. Microbiol.">
        <title>The Global Catalogue of Microorganisms (GCM) 10K type strain sequencing project: providing services to taxonomists for standard genome sequencing and annotation.</title>
        <authorList>
            <consortium name="The Broad Institute Genomics Platform"/>
            <consortium name="The Broad Institute Genome Sequencing Center for Infectious Disease"/>
            <person name="Wu L."/>
            <person name="Ma J."/>
        </authorList>
    </citation>
    <scope>NUCLEOTIDE SEQUENCE [LARGE SCALE GENOMIC DNA]</scope>
    <source>
        <strain evidence="3">CGMCC 1.12769</strain>
    </source>
</reference>
<dbReference type="Pfam" id="PF00583">
    <property type="entry name" value="Acetyltransf_1"/>
    <property type="match status" value="1"/>
</dbReference>
<dbReference type="CDD" id="cd04301">
    <property type="entry name" value="NAT_SF"/>
    <property type="match status" value="1"/>
</dbReference>
<dbReference type="Gene3D" id="3.40.630.30">
    <property type="match status" value="1"/>
</dbReference>
<dbReference type="Gene3D" id="2.160.20.80">
    <property type="entry name" value="E3 ubiquitin-protein ligase SopA"/>
    <property type="match status" value="1"/>
</dbReference>
<dbReference type="RefSeq" id="WP_188539708.1">
    <property type="nucleotide sequence ID" value="NZ_BMFT01000001.1"/>
</dbReference>
<evidence type="ECO:0000313" key="2">
    <source>
        <dbReference type="EMBL" id="GGH26846.1"/>
    </source>
</evidence>
<dbReference type="PROSITE" id="PS51186">
    <property type="entry name" value="GNAT"/>
    <property type="match status" value="1"/>
</dbReference>
<evidence type="ECO:0000259" key="1">
    <source>
        <dbReference type="PROSITE" id="PS51186"/>
    </source>
</evidence>
<keyword evidence="3" id="KW-1185">Reference proteome</keyword>
<dbReference type="InterPro" id="IPR016181">
    <property type="entry name" value="Acyl_CoA_acyltransferase"/>
</dbReference>
<sequence>MNTQVYLELATDFDAEQIRDLMIIVEKDETSRWYAKGERPYIPGFDSIRMQQYHVRSGGYYKILMKDILVGVILISTTGREHARIDRFYIDPQYQSKQIGSNVLRLMEEQFPQIRIWTLDTTQKSPRNHYFFEKNGYKFMSEDEEERYYYKEIHDSNLENQEDFTFDKVCMHHNFRECNMQDSDFFEVNLSNSSYSNSNMRNLKIQSSNLAGMHITNSYLGHAIFGDSDMSNVEICHVIMGGTYIHDVKLSLDEDNQPIRMERIEMMNSSIQDSNMQNFSIINCNIKGMRIDGILVSDLLEAYKNRGITGENR</sequence>
<name>A0ABQ1YJU1_9BACL</name>
<feature type="domain" description="N-acetyltransferase" evidence="1">
    <location>
        <begin position="16"/>
        <end position="154"/>
    </location>
</feature>
<gene>
    <name evidence="2" type="ORF">GCM10008013_27910</name>
</gene>
<organism evidence="2 3">
    <name type="scientific">Paenibacillus segetis</name>
    <dbReference type="NCBI Taxonomy" id="1325360"/>
    <lineage>
        <taxon>Bacteria</taxon>
        <taxon>Bacillati</taxon>
        <taxon>Bacillota</taxon>
        <taxon>Bacilli</taxon>
        <taxon>Bacillales</taxon>
        <taxon>Paenibacillaceae</taxon>
        <taxon>Paenibacillus</taxon>
    </lineage>
</organism>
<accession>A0ABQ1YJU1</accession>
<proteinExistence type="predicted"/>
<dbReference type="InterPro" id="IPR000182">
    <property type="entry name" value="GNAT_dom"/>
</dbReference>
<protein>
    <recommendedName>
        <fullName evidence="1">N-acetyltransferase domain-containing protein</fullName>
    </recommendedName>
</protein>
<dbReference type="SUPFAM" id="SSF55729">
    <property type="entry name" value="Acyl-CoA N-acyltransferases (Nat)"/>
    <property type="match status" value="1"/>
</dbReference>
<evidence type="ECO:0000313" key="3">
    <source>
        <dbReference type="Proteomes" id="UP000659344"/>
    </source>
</evidence>
<dbReference type="SUPFAM" id="SSF141571">
    <property type="entry name" value="Pentapeptide repeat-like"/>
    <property type="match status" value="1"/>
</dbReference>
<dbReference type="Proteomes" id="UP000659344">
    <property type="component" value="Unassembled WGS sequence"/>
</dbReference>
<comment type="caution">
    <text evidence="2">The sequence shown here is derived from an EMBL/GenBank/DDBJ whole genome shotgun (WGS) entry which is preliminary data.</text>
</comment>